<evidence type="ECO:0000313" key="2">
    <source>
        <dbReference type="EMBL" id="CAH8301211.1"/>
    </source>
</evidence>
<sequence length="115" mass="12157">MIESVRCLVAELTKDDETGSSRIPEKATHIASMDNGNMPGSNVSPVRDANAQSIRNILGNLSAYSTPPTSPRLSLGDNPSPTNNKEVLYGPAAGDNVNESFSLSAQLIARIFIGI</sequence>
<dbReference type="Proteomes" id="UP001642260">
    <property type="component" value="Unassembled WGS sequence"/>
</dbReference>
<dbReference type="AlphaFoldDB" id="A0ABC8J2G0"/>
<feature type="region of interest" description="Disordered" evidence="1">
    <location>
        <begin position="14"/>
        <end position="46"/>
    </location>
</feature>
<accession>A0ABC8J2G0</accession>
<keyword evidence="3" id="KW-1185">Reference proteome</keyword>
<comment type="caution">
    <text evidence="2">The sequence shown here is derived from an EMBL/GenBank/DDBJ whole genome shotgun (WGS) entry which is preliminary data.</text>
</comment>
<reference evidence="2 3" key="1">
    <citation type="submission" date="2022-03" db="EMBL/GenBank/DDBJ databases">
        <authorList>
            <person name="Macdonald S."/>
            <person name="Ahmed S."/>
            <person name="Newling K."/>
        </authorList>
    </citation>
    <scope>NUCLEOTIDE SEQUENCE [LARGE SCALE GENOMIC DNA]</scope>
</reference>
<organism evidence="2 3">
    <name type="scientific">Eruca vesicaria subsp. sativa</name>
    <name type="common">Garden rocket</name>
    <name type="synonym">Eruca sativa</name>
    <dbReference type="NCBI Taxonomy" id="29727"/>
    <lineage>
        <taxon>Eukaryota</taxon>
        <taxon>Viridiplantae</taxon>
        <taxon>Streptophyta</taxon>
        <taxon>Embryophyta</taxon>
        <taxon>Tracheophyta</taxon>
        <taxon>Spermatophyta</taxon>
        <taxon>Magnoliopsida</taxon>
        <taxon>eudicotyledons</taxon>
        <taxon>Gunneridae</taxon>
        <taxon>Pentapetalae</taxon>
        <taxon>rosids</taxon>
        <taxon>malvids</taxon>
        <taxon>Brassicales</taxon>
        <taxon>Brassicaceae</taxon>
        <taxon>Brassiceae</taxon>
        <taxon>Eruca</taxon>
    </lineage>
</organism>
<evidence type="ECO:0000313" key="3">
    <source>
        <dbReference type="Proteomes" id="UP001642260"/>
    </source>
</evidence>
<evidence type="ECO:0000256" key="1">
    <source>
        <dbReference type="SAM" id="MobiDB-lite"/>
    </source>
</evidence>
<feature type="compositionally biased region" description="Basic and acidic residues" evidence="1">
    <location>
        <begin position="14"/>
        <end position="28"/>
    </location>
</feature>
<proteinExistence type="predicted"/>
<feature type="region of interest" description="Disordered" evidence="1">
    <location>
        <begin position="61"/>
        <end position="84"/>
    </location>
</feature>
<gene>
    <name evidence="2" type="ORF">ERUC_LOCUS2924</name>
</gene>
<feature type="compositionally biased region" description="Polar residues" evidence="1">
    <location>
        <begin position="34"/>
        <end position="46"/>
    </location>
</feature>
<protein>
    <submittedName>
        <fullName evidence="2">Uncharacterized protein</fullName>
    </submittedName>
</protein>
<dbReference type="EMBL" id="CAKOAT010055155">
    <property type="protein sequence ID" value="CAH8301211.1"/>
    <property type="molecule type" value="Genomic_DNA"/>
</dbReference>
<name>A0ABC8J2G0_ERUVS</name>